<evidence type="ECO:0000313" key="2">
    <source>
        <dbReference type="Proteomes" id="UP001374803"/>
    </source>
</evidence>
<dbReference type="Pfam" id="PF00756">
    <property type="entry name" value="Esterase"/>
    <property type="match status" value="1"/>
</dbReference>
<reference evidence="1" key="1">
    <citation type="submission" date="2021-12" db="EMBL/GenBank/DDBJ databases">
        <title>Discovery of the Pendulisporaceae a myxobacterial family with distinct sporulation behavior and unique specialized metabolism.</title>
        <authorList>
            <person name="Garcia R."/>
            <person name="Popoff A."/>
            <person name="Bader C.D."/>
            <person name="Loehr J."/>
            <person name="Walesch S."/>
            <person name="Walt C."/>
            <person name="Boldt J."/>
            <person name="Bunk B."/>
            <person name="Haeckl F.J.F.P.J."/>
            <person name="Gunesch A.P."/>
            <person name="Birkelbach J."/>
            <person name="Nuebel U."/>
            <person name="Pietschmann T."/>
            <person name="Bach T."/>
            <person name="Mueller R."/>
        </authorList>
    </citation>
    <scope>NUCLEOTIDE SEQUENCE</scope>
    <source>
        <strain evidence="1">MSr11367</strain>
    </source>
</reference>
<accession>A0ABZ2LLV8</accession>
<proteinExistence type="predicted"/>
<keyword evidence="2" id="KW-1185">Reference proteome</keyword>
<evidence type="ECO:0008006" key="3">
    <source>
        <dbReference type="Google" id="ProtNLM"/>
    </source>
</evidence>
<sequence length="260" mass="30522">MGYGSVYLMYIDPTLNKEVFGWRSPNLGLEMPIVRYGHYGHALLLFPTAQSDLYDAERFYLIKAIEHHLLNGRVNVFAINTINDLSWMNRDIGPKEKARRQALYAKYVEEEVVPHIRRVLGDENARIGVTGASFGGYHAANSFFRRPDLFDTLIAMSGFYELWPSWLHGYSDDNVYFNNPMAYVRNIHDARTRDLIRHSQIHILTGQGQWEHPQQSKDFSSVLWDSKIWNNLDLWGHDTPHDWPTWRKMLNYYLSERLGW</sequence>
<dbReference type="Proteomes" id="UP001374803">
    <property type="component" value="Chromosome"/>
</dbReference>
<organism evidence="1 2">
    <name type="scientific">Pendulispora rubella</name>
    <dbReference type="NCBI Taxonomy" id="2741070"/>
    <lineage>
        <taxon>Bacteria</taxon>
        <taxon>Pseudomonadati</taxon>
        <taxon>Myxococcota</taxon>
        <taxon>Myxococcia</taxon>
        <taxon>Myxococcales</taxon>
        <taxon>Sorangiineae</taxon>
        <taxon>Pendulisporaceae</taxon>
        <taxon>Pendulispora</taxon>
    </lineage>
</organism>
<dbReference type="InterPro" id="IPR000801">
    <property type="entry name" value="Esterase-like"/>
</dbReference>
<evidence type="ECO:0000313" key="1">
    <source>
        <dbReference type="EMBL" id="WXB10140.1"/>
    </source>
</evidence>
<dbReference type="EMBL" id="CP089983">
    <property type="protein sequence ID" value="WXB10140.1"/>
    <property type="molecule type" value="Genomic_DNA"/>
</dbReference>
<dbReference type="InterPro" id="IPR029058">
    <property type="entry name" value="AB_hydrolase_fold"/>
</dbReference>
<dbReference type="Gene3D" id="3.40.50.1820">
    <property type="entry name" value="alpha/beta hydrolase"/>
    <property type="match status" value="1"/>
</dbReference>
<gene>
    <name evidence="1" type="ORF">LVJ94_23300</name>
</gene>
<name>A0ABZ2LLV8_9BACT</name>
<dbReference type="SUPFAM" id="SSF53474">
    <property type="entry name" value="alpha/beta-Hydrolases"/>
    <property type="match status" value="1"/>
</dbReference>
<protein>
    <recommendedName>
        <fullName evidence="3">Esterase</fullName>
    </recommendedName>
</protein>
<dbReference type="RefSeq" id="WP_394839817.1">
    <property type="nucleotide sequence ID" value="NZ_CP089929.1"/>
</dbReference>